<dbReference type="Pfam" id="PF01321">
    <property type="entry name" value="Creatinase_N"/>
    <property type="match status" value="1"/>
</dbReference>
<dbReference type="Proteomes" id="UP000499080">
    <property type="component" value="Unassembled WGS sequence"/>
</dbReference>
<dbReference type="InterPro" id="IPR000587">
    <property type="entry name" value="Creatinase_N"/>
</dbReference>
<evidence type="ECO:0000259" key="4">
    <source>
        <dbReference type="Pfam" id="PF01321"/>
    </source>
</evidence>
<reference evidence="5 6" key="1">
    <citation type="journal article" date="2019" name="Sci. Rep.">
        <title>Orb-weaving spider Araneus ventricosus genome elucidates the spidroin gene catalogue.</title>
        <authorList>
            <person name="Kono N."/>
            <person name="Nakamura H."/>
            <person name="Ohtoshi R."/>
            <person name="Moran D.A.P."/>
            <person name="Shinohara A."/>
            <person name="Yoshida Y."/>
            <person name="Fujiwara M."/>
            <person name="Mori M."/>
            <person name="Tomita M."/>
            <person name="Arakawa K."/>
        </authorList>
    </citation>
    <scope>NUCLEOTIDE SEQUENCE [LARGE SCALE GENOMIC DNA]</scope>
</reference>
<dbReference type="OrthoDB" id="9995434at2759"/>
<accession>A0A4Y2MNX4</accession>
<dbReference type="Gene3D" id="3.40.350.10">
    <property type="entry name" value="Creatinase/prolidase N-terminal domain"/>
    <property type="match status" value="2"/>
</dbReference>
<comment type="caution">
    <text evidence="5">The sequence shown here is derived from an EMBL/GenBank/DDBJ whole genome shotgun (WGS) entry which is preliminary data.</text>
</comment>
<dbReference type="SUPFAM" id="SSF53092">
    <property type="entry name" value="Creatinase/prolidase N-terminal domain"/>
    <property type="match status" value="1"/>
</dbReference>
<keyword evidence="5" id="KW-0031">Aminopeptidase</keyword>
<dbReference type="PANTHER" id="PTHR43763">
    <property type="entry name" value="XAA-PRO AMINOPEPTIDASE 1"/>
    <property type="match status" value="1"/>
</dbReference>
<keyword evidence="2" id="KW-0479">Metal-binding</keyword>
<gene>
    <name evidence="5" type="primary">ApepP_0</name>
    <name evidence="5" type="ORF">AVEN_182231_1</name>
</gene>
<dbReference type="PANTHER" id="PTHR43763:SF6">
    <property type="entry name" value="XAA-PRO AMINOPEPTIDASE 1"/>
    <property type="match status" value="1"/>
</dbReference>
<dbReference type="GO" id="GO:0046872">
    <property type="term" value="F:metal ion binding"/>
    <property type="evidence" value="ECO:0007669"/>
    <property type="project" value="UniProtKB-KW"/>
</dbReference>
<keyword evidence="5" id="KW-0645">Protease</keyword>
<sequence>MKASGYDAYIVPSIDEHQSKMMTDHDKRREFISGFTGSSGTAVILSELAALWTDGRYFIQAEQELDCNWILMKRYEPGVPEPDDWIIQVLGAGGNVGVDPKLLPYNVWMTLKEKLTHKGLNLMEDSSNLIDDIWNIPQGRAPESISHVFIHDVKVYQYRGYKLSGQIEYTYHIPVRKCSIHITSMCGWRRTRAAQEQFSVNVWAGMVGDHLVGPYLLPKRLTGANYLIFLQQNLLQLLDDVRVSTAMRSSMGFQHDGAPAHYSIDMRLHLNATHGQQWIGRGSPVLWPARSADLTCLDNFLWGCIKSLVYETPVNSAEDLVACIADSCWGRQPWEDKVKKLREILNDNGANGTVVTALDEIAWLFNLRGNDIADTPLFKAYSFISTNQIRLYIRPLKLTPEVEKHLCPNLNNSECVKLEDYVYAFGDMKKVIPESGKILVSSSSSYAVVNLVPELMTYAYQIYPMYSVIVKVCNYVAFVYFRSFIDEGEAVETNYLKNGSRVVWLQLLSPGANFQHAALPLQVS</sequence>
<comment type="similarity">
    <text evidence="1">Belongs to the peptidase M24B family.</text>
</comment>
<dbReference type="Pfam" id="PF16189">
    <property type="entry name" value="Creatinase_N_2"/>
    <property type="match status" value="1"/>
</dbReference>
<dbReference type="AlphaFoldDB" id="A0A4Y2MNX4"/>
<evidence type="ECO:0000313" key="6">
    <source>
        <dbReference type="Proteomes" id="UP000499080"/>
    </source>
</evidence>
<evidence type="ECO:0000256" key="3">
    <source>
        <dbReference type="ARBA" id="ARBA00022801"/>
    </source>
</evidence>
<name>A0A4Y2MNX4_ARAVE</name>
<keyword evidence="6" id="KW-1185">Reference proteome</keyword>
<dbReference type="InterPro" id="IPR029149">
    <property type="entry name" value="Creatin/AminoP/Spt16_N"/>
</dbReference>
<feature type="domain" description="Creatinase N-terminal" evidence="4">
    <location>
        <begin position="1"/>
        <end position="131"/>
    </location>
</feature>
<evidence type="ECO:0000313" key="5">
    <source>
        <dbReference type="EMBL" id="GBN28861.1"/>
    </source>
</evidence>
<dbReference type="GO" id="GO:0004177">
    <property type="term" value="F:aminopeptidase activity"/>
    <property type="evidence" value="ECO:0007669"/>
    <property type="project" value="UniProtKB-KW"/>
</dbReference>
<dbReference type="FunFam" id="3.40.350.10:FF:000003">
    <property type="entry name" value="Xaa-pro aminopeptidase P"/>
    <property type="match status" value="1"/>
</dbReference>
<protein>
    <submittedName>
        <fullName evidence="5">Xaa-Pro aminopeptidase ApepP</fullName>
    </submittedName>
</protein>
<proteinExistence type="inferred from homology"/>
<dbReference type="InterPro" id="IPR050422">
    <property type="entry name" value="X-Pro_aminopeptidase_P"/>
</dbReference>
<keyword evidence="3" id="KW-0378">Hydrolase</keyword>
<evidence type="ECO:0000256" key="2">
    <source>
        <dbReference type="ARBA" id="ARBA00022723"/>
    </source>
</evidence>
<dbReference type="EMBL" id="BGPR01007700">
    <property type="protein sequence ID" value="GBN28861.1"/>
    <property type="molecule type" value="Genomic_DNA"/>
</dbReference>
<evidence type="ECO:0000256" key="1">
    <source>
        <dbReference type="ARBA" id="ARBA00008766"/>
    </source>
</evidence>
<organism evidence="5 6">
    <name type="scientific">Araneus ventricosus</name>
    <name type="common">Orbweaver spider</name>
    <name type="synonym">Epeira ventricosa</name>
    <dbReference type="NCBI Taxonomy" id="182803"/>
    <lineage>
        <taxon>Eukaryota</taxon>
        <taxon>Metazoa</taxon>
        <taxon>Ecdysozoa</taxon>
        <taxon>Arthropoda</taxon>
        <taxon>Chelicerata</taxon>
        <taxon>Arachnida</taxon>
        <taxon>Araneae</taxon>
        <taxon>Araneomorphae</taxon>
        <taxon>Entelegynae</taxon>
        <taxon>Araneoidea</taxon>
        <taxon>Araneidae</taxon>
        <taxon>Araneus</taxon>
    </lineage>
</organism>